<reference evidence="1 2" key="1">
    <citation type="journal article" date="2016" name="Nat. Commun.">
        <title>Local admixture of amplified and diversified secreted pathogenesis determinants shapes mosaic Toxoplasma gondii genomes.</title>
        <authorList>
            <person name="Lorenzi H."/>
            <person name="Khan A."/>
            <person name="Behnke M.S."/>
            <person name="Namasivayam S."/>
            <person name="Swapna L.S."/>
            <person name="Hadjithomas M."/>
            <person name="Karamycheva S."/>
            <person name="Pinney D."/>
            <person name="Brunk B.P."/>
            <person name="Ajioka J.W."/>
            <person name="Ajzenberg D."/>
            <person name="Boothroyd J.C."/>
            <person name="Boyle J.P."/>
            <person name="Darde M.L."/>
            <person name="Diaz-Miranda M.A."/>
            <person name="Dubey J.P."/>
            <person name="Fritz H.M."/>
            <person name="Gennari S.M."/>
            <person name="Gregory B.D."/>
            <person name="Kim K."/>
            <person name="Saeij J.P."/>
            <person name="Su C."/>
            <person name="White M.W."/>
            <person name="Zhu X.Q."/>
            <person name="Howe D.K."/>
            <person name="Rosenthal B.M."/>
            <person name="Grigg M.E."/>
            <person name="Parkinson J."/>
            <person name="Liu L."/>
            <person name="Kissinger J.C."/>
            <person name="Roos D.S."/>
            <person name="Sibley L.D."/>
        </authorList>
    </citation>
    <scope>NUCLEOTIDE SEQUENCE [LARGE SCALE GENOMIC DNA]</scope>
    <source>
        <strain evidence="1 2">ARI</strain>
    </source>
</reference>
<proteinExistence type="predicted"/>
<dbReference type="VEuPathDB" id="ToxoDB:TGARI_371140"/>
<protein>
    <submittedName>
        <fullName evidence="1">Uncharacterized protein</fullName>
    </submittedName>
</protein>
<accession>A0A139XQP6</accession>
<sequence>MHEVSPLHWLVEETEPRCFSGASLVLRRPPRKLRDKTALGLNALRRFVNHCKPPERRLLHEPERAFPVQRPVLRRGLLLPGRPTCQGPLGPGRPRLGPRAATGPLGATGVGRGALAAVPGEKQNRPAPGHLLWVLGRGRRRWRSRGLQVLLRGLFGRRAEAREAAGAA</sequence>
<name>A0A139XQP6_TOXGO</name>
<evidence type="ECO:0000313" key="1">
    <source>
        <dbReference type="EMBL" id="KYF41107.1"/>
    </source>
</evidence>
<evidence type="ECO:0000313" key="2">
    <source>
        <dbReference type="Proteomes" id="UP000074247"/>
    </source>
</evidence>
<dbReference type="EMBL" id="AGQS02005302">
    <property type="protein sequence ID" value="KYF41107.1"/>
    <property type="molecule type" value="Genomic_DNA"/>
</dbReference>
<comment type="caution">
    <text evidence="1">The sequence shown here is derived from an EMBL/GenBank/DDBJ whole genome shotgun (WGS) entry which is preliminary data.</text>
</comment>
<organism evidence="1 2">
    <name type="scientific">Toxoplasma gondii ARI</name>
    <dbReference type="NCBI Taxonomy" id="1074872"/>
    <lineage>
        <taxon>Eukaryota</taxon>
        <taxon>Sar</taxon>
        <taxon>Alveolata</taxon>
        <taxon>Apicomplexa</taxon>
        <taxon>Conoidasida</taxon>
        <taxon>Coccidia</taxon>
        <taxon>Eucoccidiorida</taxon>
        <taxon>Eimeriorina</taxon>
        <taxon>Sarcocystidae</taxon>
        <taxon>Toxoplasma</taxon>
    </lineage>
</organism>
<dbReference type="Proteomes" id="UP000074247">
    <property type="component" value="Unassembled WGS sequence"/>
</dbReference>
<gene>
    <name evidence="1" type="ORF">TGARI_371140</name>
</gene>
<dbReference type="AlphaFoldDB" id="A0A139XQP6"/>